<gene>
    <name evidence="1" type="ORF">BSL82_09385</name>
</gene>
<dbReference type="AlphaFoldDB" id="A0A1L3ZV31"/>
<keyword evidence="2" id="KW-1185">Reference proteome</keyword>
<dbReference type="RefSeq" id="WP_072597099.1">
    <property type="nucleotide sequence ID" value="NZ_CP018221.1"/>
</dbReference>
<dbReference type="KEGG" id="sphj:BSL82_09385"/>
<dbReference type="STRING" id="1921510.BSL82_09385"/>
<sequence>MSAIISPCGKYRYRLERPDVFGDFSTAVIMVNPSTADAERDDATIRKLIGFRNRYGWGNLIVGNLFAYRATDVRELARVSDPAGLPDNDLHLMRMFREAQQIVVAWGPISKQPAYHRGRFRKVLDLIDGGKPVFSIGAPAKDGHPCHPLMLPYSRQLQPWSLHP</sequence>
<evidence type="ECO:0008006" key="3">
    <source>
        <dbReference type="Google" id="ProtNLM"/>
    </source>
</evidence>
<dbReference type="Pfam" id="PF07799">
    <property type="entry name" value="DUF1643"/>
    <property type="match status" value="1"/>
</dbReference>
<proteinExistence type="predicted"/>
<dbReference type="EMBL" id="CP018221">
    <property type="protein sequence ID" value="API59492.1"/>
    <property type="molecule type" value="Genomic_DNA"/>
</dbReference>
<reference evidence="2" key="1">
    <citation type="submission" date="2016-11" db="EMBL/GenBank/DDBJ databases">
        <title>Complete Genome Sequence of alachlor-degrading Sphingomonas sp. strain JJ-A5.</title>
        <authorList>
            <person name="Lee H."/>
            <person name="Ka J.-O."/>
        </authorList>
    </citation>
    <scope>NUCLEOTIDE SEQUENCE [LARGE SCALE GENOMIC DNA]</scope>
    <source>
        <strain evidence="2">JJ-A5</strain>
    </source>
</reference>
<dbReference type="Proteomes" id="UP000182063">
    <property type="component" value="Chromosome"/>
</dbReference>
<accession>A0A1L3ZV31</accession>
<organism evidence="1 2">
    <name type="scientific">Tardibacter chloracetimidivorans</name>
    <dbReference type="NCBI Taxonomy" id="1921510"/>
    <lineage>
        <taxon>Bacteria</taxon>
        <taxon>Pseudomonadati</taxon>
        <taxon>Pseudomonadota</taxon>
        <taxon>Alphaproteobacteria</taxon>
        <taxon>Sphingomonadales</taxon>
        <taxon>Sphingomonadaceae</taxon>
        <taxon>Tardibacter</taxon>
    </lineage>
</organism>
<dbReference type="OrthoDB" id="9807577at2"/>
<dbReference type="InterPro" id="IPR012441">
    <property type="entry name" value="DUF1643"/>
</dbReference>
<protein>
    <recommendedName>
        <fullName evidence="3">DUF1643 domain-containing protein</fullName>
    </recommendedName>
</protein>
<name>A0A1L3ZV31_9SPHN</name>
<evidence type="ECO:0000313" key="2">
    <source>
        <dbReference type="Proteomes" id="UP000182063"/>
    </source>
</evidence>
<evidence type="ECO:0000313" key="1">
    <source>
        <dbReference type="EMBL" id="API59492.1"/>
    </source>
</evidence>